<protein>
    <submittedName>
        <fullName evidence="3">Leucine-rich repeat extensin-like protein 5</fullName>
    </submittedName>
</protein>
<keyword evidence="2" id="KW-1185">Reference proteome</keyword>
<feature type="compositionally biased region" description="Low complexity" evidence="1">
    <location>
        <begin position="93"/>
        <end position="108"/>
    </location>
</feature>
<organism evidence="2 3">
    <name type="scientific">Spinacia oleracea</name>
    <name type="common">Spinach</name>
    <dbReference type="NCBI Taxonomy" id="3562"/>
    <lineage>
        <taxon>Eukaryota</taxon>
        <taxon>Viridiplantae</taxon>
        <taxon>Streptophyta</taxon>
        <taxon>Embryophyta</taxon>
        <taxon>Tracheophyta</taxon>
        <taxon>Spermatophyta</taxon>
        <taxon>Magnoliopsida</taxon>
        <taxon>eudicotyledons</taxon>
        <taxon>Gunneridae</taxon>
        <taxon>Pentapetalae</taxon>
        <taxon>Caryophyllales</taxon>
        <taxon>Chenopodiaceae</taxon>
        <taxon>Chenopodioideae</taxon>
        <taxon>Anserineae</taxon>
        <taxon>Spinacia</taxon>
    </lineage>
</organism>
<proteinExistence type="predicted"/>
<gene>
    <name evidence="3" type="primary">LOC130463045</name>
</gene>
<reference evidence="2" key="1">
    <citation type="journal article" date="2021" name="Nat. Commun.">
        <title>Genomic analyses provide insights into spinach domestication and the genetic basis of agronomic traits.</title>
        <authorList>
            <person name="Cai X."/>
            <person name="Sun X."/>
            <person name="Xu C."/>
            <person name="Sun H."/>
            <person name="Wang X."/>
            <person name="Ge C."/>
            <person name="Zhang Z."/>
            <person name="Wang Q."/>
            <person name="Fei Z."/>
            <person name="Jiao C."/>
            <person name="Wang Q."/>
        </authorList>
    </citation>
    <scope>NUCLEOTIDE SEQUENCE [LARGE SCALE GENOMIC DNA]</scope>
    <source>
        <strain evidence="2">cv. Varoflay</strain>
    </source>
</reference>
<evidence type="ECO:0000313" key="3">
    <source>
        <dbReference type="RefSeq" id="XP_056688042.1"/>
    </source>
</evidence>
<dbReference type="GeneID" id="130463045"/>
<evidence type="ECO:0000256" key="1">
    <source>
        <dbReference type="SAM" id="MobiDB-lite"/>
    </source>
</evidence>
<dbReference type="PANTHER" id="PTHR33223:SF9">
    <property type="entry name" value="RETROTRANSPOSON GAG DOMAIN-CONTAINING PROTEIN"/>
    <property type="match status" value="1"/>
</dbReference>
<accession>A0ABM3QXF7</accession>
<sequence length="388" mass="42287">MEQRINILQKENEALYSQIRSTASIATGSRFQYRRDTSGLNRRLDLDAAPDHPLHVPFGEPAGPILEQIREFDPLPNQPRSNPSWLPPPPTQPSSAGTSAAAIATTAARVSPSQVGMTTSTMMSVPASTPASRPLPPPMVTMSMPLPVTIPAQGPTPATQMPWDQLFSQQIVQPVVNLVTSAPGAPPSTHATQGTPPYMKQVVPQFTPHQPYIIYSQNTYYQHLQASLPETFSPLIPVLNNICENTNHLLQQLMTMIKKIPGVPTPIKEASLDSYADSPYADPIDAIDIPKGFSPPNIPMYDGTTDPRENILTYKQRIMTIPVPKHMSEASLCKGFGSTLIGPALKWLTSLPSGCITCFAHLDNMFNQQFPKMLGEADERPVPCGPTP</sequence>
<dbReference type="RefSeq" id="XP_056688042.1">
    <property type="nucleotide sequence ID" value="XM_056832064.1"/>
</dbReference>
<dbReference type="Proteomes" id="UP000813463">
    <property type="component" value="Chromosome 1"/>
</dbReference>
<feature type="region of interest" description="Disordered" evidence="1">
    <location>
        <begin position="73"/>
        <end position="115"/>
    </location>
</feature>
<name>A0ABM3QXF7_SPIOL</name>
<evidence type="ECO:0000313" key="2">
    <source>
        <dbReference type="Proteomes" id="UP000813463"/>
    </source>
</evidence>
<dbReference type="PANTHER" id="PTHR33223">
    <property type="entry name" value="CCHC-TYPE DOMAIN-CONTAINING PROTEIN"/>
    <property type="match status" value="1"/>
</dbReference>
<reference evidence="3" key="2">
    <citation type="submission" date="2025-08" db="UniProtKB">
        <authorList>
            <consortium name="RefSeq"/>
        </authorList>
    </citation>
    <scope>IDENTIFICATION</scope>
    <source>
        <tissue evidence="3">Leaf</tissue>
    </source>
</reference>